<feature type="domain" description="Ubiquitin Mut7-C" evidence="2">
    <location>
        <begin position="1"/>
        <end position="79"/>
    </location>
</feature>
<comment type="caution">
    <text evidence="3">The sequence shown here is derived from an EMBL/GenBank/DDBJ whole genome shotgun (WGS) entry which is preliminary data.</text>
</comment>
<dbReference type="Pfam" id="PF14451">
    <property type="entry name" value="Ub-Mut7C"/>
    <property type="match status" value="1"/>
</dbReference>
<dbReference type="InterPro" id="IPR002782">
    <property type="entry name" value="Mut7-C_RNAse_dom"/>
</dbReference>
<organism evidence="3 4">
    <name type="scientific">Massilia haematophila</name>
    <dbReference type="NCBI Taxonomy" id="457923"/>
    <lineage>
        <taxon>Bacteria</taxon>
        <taxon>Pseudomonadati</taxon>
        <taxon>Pseudomonadota</taxon>
        <taxon>Betaproteobacteria</taxon>
        <taxon>Burkholderiales</taxon>
        <taxon>Oxalobacteraceae</taxon>
        <taxon>Telluria group</taxon>
        <taxon>Massilia</taxon>
    </lineage>
</organism>
<reference evidence="4" key="1">
    <citation type="journal article" date="2019" name="Int. J. Syst. Evol. Microbiol.">
        <title>The Global Catalogue of Microorganisms (GCM) 10K type strain sequencing project: providing services to taxonomists for standard genome sequencing and annotation.</title>
        <authorList>
            <consortium name="The Broad Institute Genomics Platform"/>
            <consortium name="The Broad Institute Genome Sequencing Center for Infectious Disease"/>
            <person name="Wu L."/>
            <person name="Ma J."/>
        </authorList>
    </citation>
    <scope>NUCLEOTIDE SEQUENCE [LARGE SCALE GENOMIC DNA]</scope>
    <source>
        <strain evidence="4">CCM 7480</strain>
    </source>
</reference>
<name>A0ABV7PED3_9BURK</name>
<keyword evidence="4" id="KW-1185">Reference proteome</keyword>
<protein>
    <submittedName>
        <fullName evidence="3">Mut7-C RNAse domain-containing protein</fullName>
    </submittedName>
</protein>
<accession>A0ABV7PED3</accession>
<dbReference type="EMBL" id="JBHRVV010000001">
    <property type="protein sequence ID" value="MFC3457541.1"/>
    <property type="molecule type" value="Genomic_DNA"/>
</dbReference>
<evidence type="ECO:0000313" key="3">
    <source>
        <dbReference type="EMBL" id="MFC3457541.1"/>
    </source>
</evidence>
<proteinExistence type="predicted"/>
<feature type="domain" description="Mut7-C RNAse" evidence="1">
    <location>
        <begin position="100"/>
        <end position="243"/>
    </location>
</feature>
<dbReference type="PANTHER" id="PTHR39081">
    <property type="entry name" value="MUT7-C DOMAIN-CONTAINING PROTEIN"/>
    <property type="match status" value="1"/>
</dbReference>
<dbReference type="PANTHER" id="PTHR39081:SF1">
    <property type="entry name" value="MUT7-C RNASE DOMAIN-CONTAINING PROTEIN"/>
    <property type="match status" value="1"/>
</dbReference>
<gene>
    <name evidence="3" type="ORF">ACFOPH_04685</name>
</gene>
<sequence>MVTASFRFYEQLNDFLPRARRGREFATPCARAATVKHMIEALGVPHTEVELVLVNGESSGFDRLLAEGDRVAVYPKCETADIAPPLRVRARPLVESPARPRFVADAHLGGLARLLRMAGFDTLYDNRYHDDEIVAIALDEDRVVLTRDRELLKRRTLTHGCYLHALKPAQQFQELFDRLDLAASARPFTICLHCNLPLRSVAKADVLDRLPPSVRELHDEFNTCDCCGRVFWRGSHHKRMTELLAGVTDAARRLPAAVESAANPALGP</sequence>
<evidence type="ECO:0000259" key="2">
    <source>
        <dbReference type="Pfam" id="PF14451"/>
    </source>
</evidence>
<evidence type="ECO:0000259" key="1">
    <source>
        <dbReference type="Pfam" id="PF01927"/>
    </source>
</evidence>
<dbReference type="SUPFAM" id="SSF54285">
    <property type="entry name" value="MoaD/ThiS"/>
    <property type="match status" value="1"/>
</dbReference>
<dbReference type="Proteomes" id="UP001595665">
    <property type="component" value="Unassembled WGS sequence"/>
</dbReference>
<dbReference type="InterPro" id="IPR027798">
    <property type="entry name" value="Ub_Mut7C"/>
</dbReference>
<evidence type="ECO:0000313" key="4">
    <source>
        <dbReference type="Proteomes" id="UP001595665"/>
    </source>
</evidence>
<dbReference type="RefSeq" id="WP_379733848.1">
    <property type="nucleotide sequence ID" value="NZ_JBHRVV010000001.1"/>
</dbReference>
<dbReference type="Pfam" id="PF01927">
    <property type="entry name" value="Mut7-C"/>
    <property type="match status" value="1"/>
</dbReference>
<dbReference type="InterPro" id="IPR016155">
    <property type="entry name" value="Mopterin_synth/thiamin_S_b"/>
</dbReference>